<organism evidence="10 11">
    <name type="scientific">Apiospora hydei</name>
    <dbReference type="NCBI Taxonomy" id="1337664"/>
    <lineage>
        <taxon>Eukaryota</taxon>
        <taxon>Fungi</taxon>
        <taxon>Dikarya</taxon>
        <taxon>Ascomycota</taxon>
        <taxon>Pezizomycotina</taxon>
        <taxon>Sordariomycetes</taxon>
        <taxon>Xylariomycetidae</taxon>
        <taxon>Amphisphaeriales</taxon>
        <taxon>Apiosporaceae</taxon>
        <taxon>Apiospora</taxon>
    </lineage>
</organism>
<dbReference type="PROSITE" id="PS51405">
    <property type="entry name" value="HEME_HALOPEROXIDASE"/>
    <property type="match status" value="1"/>
</dbReference>
<dbReference type="GeneID" id="92046253"/>
<evidence type="ECO:0000256" key="2">
    <source>
        <dbReference type="ARBA" id="ARBA00022559"/>
    </source>
</evidence>
<sequence length="258" mass="28178">MQLPIFCSVLYFGAVIPWCESSSKEPLGHGWQAAKAGDTTTDATFLHHYLGRSPCPMLNSLANHGFLPRDGHNIDYQNATSALQVALNFDPAPFVGQIQGVMKVSTTGTNGTFNLVDLNQKPFEHDASLSRAEASTGDSLHFDPRVWVQTASHFGRDNIVTIEEAAQARADRVAAAKRTNPDFNLTESQLPASLAESGLYLIVFGNKTDGNARTDWIRSLFEHERLPYAQGWSRSQEFVSAADVSAMAQKIAAVPVKE</sequence>
<evidence type="ECO:0000256" key="3">
    <source>
        <dbReference type="ARBA" id="ARBA00022617"/>
    </source>
</evidence>
<keyword evidence="4" id="KW-0479">Metal-binding</keyword>
<dbReference type="SUPFAM" id="SSF47571">
    <property type="entry name" value="Cloroperoxidase"/>
    <property type="match status" value="1"/>
</dbReference>
<comment type="similarity">
    <text evidence="7">Belongs to the chloroperoxidase family.</text>
</comment>
<feature type="chain" id="PRO_5045319698" evidence="8">
    <location>
        <begin position="22"/>
        <end position="258"/>
    </location>
</feature>
<dbReference type="RefSeq" id="XP_066668535.1">
    <property type="nucleotide sequence ID" value="XM_066813193.1"/>
</dbReference>
<evidence type="ECO:0000256" key="4">
    <source>
        <dbReference type="ARBA" id="ARBA00022723"/>
    </source>
</evidence>
<keyword evidence="3" id="KW-0349">Heme</keyword>
<comment type="cofactor">
    <cofactor evidence="1">
        <name>heme b</name>
        <dbReference type="ChEBI" id="CHEBI:60344"/>
    </cofactor>
</comment>
<evidence type="ECO:0000256" key="5">
    <source>
        <dbReference type="ARBA" id="ARBA00023002"/>
    </source>
</evidence>
<comment type="caution">
    <text evidence="10">The sequence shown here is derived from an EMBL/GenBank/DDBJ whole genome shotgun (WGS) entry which is preliminary data.</text>
</comment>
<keyword evidence="5" id="KW-0560">Oxidoreductase</keyword>
<evidence type="ECO:0000256" key="6">
    <source>
        <dbReference type="ARBA" id="ARBA00023004"/>
    </source>
</evidence>
<evidence type="ECO:0000256" key="7">
    <source>
        <dbReference type="ARBA" id="ARBA00025795"/>
    </source>
</evidence>
<dbReference type="PANTHER" id="PTHR33577:SF19">
    <property type="entry name" value="HEME HALOPEROXIDASE FAMILY PROFILE DOMAIN-CONTAINING PROTEIN-RELATED"/>
    <property type="match status" value="1"/>
</dbReference>
<evidence type="ECO:0000313" key="11">
    <source>
        <dbReference type="Proteomes" id="UP001433268"/>
    </source>
</evidence>
<dbReference type="PANTHER" id="PTHR33577">
    <property type="entry name" value="STERIGMATOCYSTIN BIOSYNTHESIS PEROXIDASE STCC-RELATED"/>
    <property type="match status" value="1"/>
</dbReference>
<evidence type="ECO:0000256" key="8">
    <source>
        <dbReference type="SAM" id="SignalP"/>
    </source>
</evidence>
<keyword evidence="6" id="KW-0408">Iron</keyword>
<gene>
    <name evidence="10" type="ORF">PG997_008878</name>
</gene>
<dbReference type="InterPro" id="IPR000028">
    <property type="entry name" value="Chloroperoxidase"/>
</dbReference>
<keyword evidence="2" id="KW-0575">Peroxidase</keyword>
<evidence type="ECO:0000256" key="1">
    <source>
        <dbReference type="ARBA" id="ARBA00001970"/>
    </source>
</evidence>
<reference evidence="10 11" key="1">
    <citation type="submission" date="2023-01" db="EMBL/GenBank/DDBJ databases">
        <title>Analysis of 21 Apiospora genomes using comparative genomics revels a genus with tremendous synthesis potential of carbohydrate active enzymes and secondary metabolites.</title>
        <authorList>
            <person name="Sorensen T."/>
        </authorList>
    </citation>
    <scope>NUCLEOTIDE SEQUENCE [LARGE SCALE GENOMIC DNA]</scope>
    <source>
        <strain evidence="10 11">CBS 114990</strain>
    </source>
</reference>
<protein>
    <submittedName>
        <fullName evidence="10">Cloroperoxidase</fullName>
    </submittedName>
</protein>
<proteinExistence type="inferred from homology"/>
<feature type="domain" description="Heme haloperoxidase family profile" evidence="9">
    <location>
        <begin position="27"/>
        <end position="246"/>
    </location>
</feature>
<dbReference type="EMBL" id="JAQQWN010000006">
    <property type="protein sequence ID" value="KAK8081060.1"/>
    <property type="molecule type" value="Genomic_DNA"/>
</dbReference>
<accession>A0ABR1WC29</accession>
<name>A0ABR1WC29_9PEZI</name>
<dbReference type="Gene3D" id="1.10.489.10">
    <property type="entry name" value="Chloroperoxidase-like"/>
    <property type="match status" value="1"/>
</dbReference>
<dbReference type="Pfam" id="PF01328">
    <property type="entry name" value="Peroxidase_2"/>
    <property type="match status" value="1"/>
</dbReference>
<evidence type="ECO:0000259" key="9">
    <source>
        <dbReference type="PROSITE" id="PS51405"/>
    </source>
</evidence>
<evidence type="ECO:0000313" key="10">
    <source>
        <dbReference type="EMBL" id="KAK8081060.1"/>
    </source>
</evidence>
<dbReference type="InterPro" id="IPR036851">
    <property type="entry name" value="Chloroperoxidase-like_sf"/>
</dbReference>
<keyword evidence="11" id="KW-1185">Reference proteome</keyword>
<feature type="signal peptide" evidence="8">
    <location>
        <begin position="1"/>
        <end position="21"/>
    </location>
</feature>
<keyword evidence="8" id="KW-0732">Signal</keyword>
<dbReference type="Proteomes" id="UP001433268">
    <property type="component" value="Unassembled WGS sequence"/>
</dbReference>